<organism evidence="2 3">
    <name type="scientific">Stylosanthes scabra</name>
    <dbReference type="NCBI Taxonomy" id="79078"/>
    <lineage>
        <taxon>Eukaryota</taxon>
        <taxon>Viridiplantae</taxon>
        <taxon>Streptophyta</taxon>
        <taxon>Embryophyta</taxon>
        <taxon>Tracheophyta</taxon>
        <taxon>Spermatophyta</taxon>
        <taxon>Magnoliopsida</taxon>
        <taxon>eudicotyledons</taxon>
        <taxon>Gunneridae</taxon>
        <taxon>Pentapetalae</taxon>
        <taxon>rosids</taxon>
        <taxon>fabids</taxon>
        <taxon>Fabales</taxon>
        <taxon>Fabaceae</taxon>
        <taxon>Papilionoideae</taxon>
        <taxon>50 kb inversion clade</taxon>
        <taxon>dalbergioids sensu lato</taxon>
        <taxon>Dalbergieae</taxon>
        <taxon>Pterocarpus clade</taxon>
        <taxon>Stylosanthes</taxon>
    </lineage>
</organism>
<evidence type="ECO:0000313" key="3">
    <source>
        <dbReference type="Proteomes" id="UP001341840"/>
    </source>
</evidence>
<accession>A0ABU6YA64</accession>
<proteinExistence type="predicted"/>
<keyword evidence="3" id="KW-1185">Reference proteome</keyword>
<name>A0ABU6YA64_9FABA</name>
<feature type="compositionally biased region" description="Polar residues" evidence="1">
    <location>
        <begin position="34"/>
        <end position="49"/>
    </location>
</feature>
<evidence type="ECO:0000313" key="2">
    <source>
        <dbReference type="EMBL" id="MED6205628.1"/>
    </source>
</evidence>
<sequence length="134" mass="14606">MQHAVREDNRTSRIRFKSKGILTGGGFRRPVAENRTTATEQSSPATVSPLNAGRARFKDNRDGSTTEKIERRRQNRSGETAVAAELHQRISLSLRSSLAVPFTHSLSFPKPAAAVMGATGAISFFSFQICLCGL</sequence>
<dbReference type="EMBL" id="JASCZI010241715">
    <property type="protein sequence ID" value="MED6205628.1"/>
    <property type="molecule type" value="Genomic_DNA"/>
</dbReference>
<reference evidence="2 3" key="1">
    <citation type="journal article" date="2023" name="Plants (Basel)">
        <title>Bridging the Gap: Combining Genomics and Transcriptomics Approaches to Understand Stylosanthes scabra, an Orphan Legume from the Brazilian Caatinga.</title>
        <authorList>
            <person name="Ferreira-Neto J.R.C."/>
            <person name="da Silva M.D."/>
            <person name="Binneck E."/>
            <person name="de Melo N.F."/>
            <person name="da Silva R.H."/>
            <person name="de Melo A.L.T.M."/>
            <person name="Pandolfi V."/>
            <person name="Bustamante F.O."/>
            <person name="Brasileiro-Vidal A.C."/>
            <person name="Benko-Iseppon A.M."/>
        </authorList>
    </citation>
    <scope>NUCLEOTIDE SEQUENCE [LARGE SCALE GENOMIC DNA]</scope>
    <source>
        <tissue evidence="2">Leaves</tissue>
    </source>
</reference>
<dbReference type="Proteomes" id="UP001341840">
    <property type="component" value="Unassembled WGS sequence"/>
</dbReference>
<evidence type="ECO:0000256" key="1">
    <source>
        <dbReference type="SAM" id="MobiDB-lite"/>
    </source>
</evidence>
<feature type="region of interest" description="Disordered" evidence="1">
    <location>
        <begin position="18"/>
        <end position="81"/>
    </location>
</feature>
<protein>
    <submittedName>
        <fullName evidence="2">Uncharacterized protein</fullName>
    </submittedName>
</protein>
<gene>
    <name evidence="2" type="ORF">PIB30_019375</name>
</gene>
<comment type="caution">
    <text evidence="2">The sequence shown here is derived from an EMBL/GenBank/DDBJ whole genome shotgun (WGS) entry which is preliminary data.</text>
</comment>
<feature type="compositionally biased region" description="Basic and acidic residues" evidence="1">
    <location>
        <begin position="56"/>
        <end position="72"/>
    </location>
</feature>